<gene>
    <name evidence="1" type="ORF">CA2015_0416</name>
</gene>
<sequence>MIILYDYYFPIRQLNSFNGHQTRSNTLDFELRQAPMLLYTTYFYNNFFHISKLLSLINKFKILFDANLDRHSKGLL</sequence>
<dbReference type="KEGG" id="camu:CA2015_0416"/>
<evidence type="ECO:0000313" key="2">
    <source>
        <dbReference type="Proteomes" id="UP000036520"/>
    </source>
</evidence>
<dbReference type="EMBL" id="CP012040">
    <property type="protein sequence ID" value="AKP49889.1"/>
    <property type="molecule type" value="Genomic_DNA"/>
</dbReference>
<proteinExistence type="predicted"/>
<accession>A0A0H4P6U8</accession>
<keyword evidence="2" id="KW-1185">Reference proteome</keyword>
<reference evidence="1 2" key="1">
    <citation type="submission" date="2015-07" db="EMBL/GenBank/DDBJ databases">
        <authorList>
            <person name="Kim K.M."/>
        </authorList>
    </citation>
    <scope>NUCLEOTIDE SEQUENCE [LARGE SCALE GENOMIC DNA]</scope>
    <source>
        <strain evidence="1 2">KCTC 12363</strain>
    </source>
</reference>
<dbReference type="AlphaFoldDB" id="A0A0H4P6U8"/>
<dbReference type="Proteomes" id="UP000036520">
    <property type="component" value="Chromosome"/>
</dbReference>
<organism evidence="1 2">
    <name type="scientific">Cyclobacterium amurskyense</name>
    <dbReference type="NCBI Taxonomy" id="320787"/>
    <lineage>
        <taxon>Bacteria</taxon>
        <taxon>Pseudomonadati</taxon>
        <taxon>Bacteroidota</taxon>
        <taxon>Cytophagia</taxon>
        <taxon>Cytophagales</taxon>
        <taxon>Cyclobacteriaceae</taxon>
        <taxon>Cyclobacterium</taxon>
    </lineage>
</organism>
<protein>
    <submittedName>
        <fullName evidence="1">Uncharacterized protein</fullName>
    </submittedName>
</protein>
<evidence type="ECO:0000313" key="1">
    <source>
        <dbReference type="EMBL" id="AKP49889.1"/>
    </source>
</evidence>
<dbReference type="STRING" id="320787.CA2015_0416"/>
<name>A0A0H4P6U8_9BACT</name>